<protein>
    <recommendedName>
        <fullName evidence="1">ATP-dependent DNA helicase</fullName>
        <ecNumber evidence="1">5.6.2.3</ecNumber>
    </recommendedName>
</protein>
<dbReference type="GO" id="GO:0005524">
    <property type="term" value="F:ATP binding"/>
    <property type="evidence" value="ECO:0007669"/>
    <property type="project" value="UniProtKB-KW"/>
</dbReference>
<dbReference type="ExpressionAtlas" id="Q9C925">
    <property type="expression patterns" value="baseline and differential"/>
</dbReference>
<dbReference type="AlphaFoldDB" id="Q9C925"/>
<comment type="catalytic activity">
    <reaction evidence="1">
        <text>ATP + H2O = ADP + phosphate + H(+)</text>
        <dbReference type="Rhea" id="RHEA:13065"/>
        <dbReference type="ChEBI" id="CHEBI:15377"/>
        <dbReference type="ChEBI" id="CHEBI:15378"/>
        <dbReference type="ChEBI" id="CHEBI:30616"/>
        <dbReference type="ChEBI" id="CHEBI:43474"/>
        <dbReference type="ChEBI" id="CHEBI:456216"/>
        <dbReference type="EC" id="5.6.2.3"/>
    </reaction>
</comment>
<dbReference type="FunFam" id="3.40.50.300:FF:002884">
    <property type="entry name" value="ATP-dependent DNA helicase"/>
    <property type="match status" value="1"/>
</dbReference>
<evidence type="ECO:0000259" key="4">
    <source>
        <dbReference type="Pfam" id="PF21530"/>
    </source>
</evidence>
<dbReference type="GO" id="GO:0006281">
    <property type="term" value="P:DNA repair"/>
    <property type="evidence" value="ECO:0007669"/>
    <property type="project" value="UniProtKB-KW"/>
</dbReference>
<reference key="2">
    <citation type="journal article" date="2000" name="Nature">
        <title>Sequence and analysis of chromosome 1 of the plant Arabidopsis thaliana.</title>
        <authorList>
            <person name="Theologis A."/>
            <person name="Ecker J.R."/>
            <person name="Palm C.J."/>
            <person name="Federspiel N.A."/>
            <person name="Kaul S."/>
            <person name="White O."/>
            <person name="Alonso J."/>
            <person name="Altafi H."/>
            <person name="Araujo R."/>
            <person name="Bowman C.L."/>
            <person name="Brooks S.Y."/>
            <person name="Buehler E."/>
            <person name="Chan A."/>
            <person name="Chao Q."/>
            <person name="Chen H."/>
            <person name="Cheuk R.F."/>
            <person name="Chin C.W."/>
            <person name="Chung M.K."/>
            <person name="Conn L."/>
            <person name="Conway A.B."/>
            <person name="Conway A.R."/>
            <person name="Creasy T.H."/>
            <person name="Dewar K."/>
            <person name="Dunn P."/>
            <person name="Etgu P."/>
            <person name="Feldblyum T.V."/>
            <person name="Feng J."/>
            <person name="Fong B."/>
            <person name="Fujii C.Y."/>
            <person name="Gill J.E."/>
            <person name="Goldsmith A.D."/>
            <person name="Haas B."/>
            <person name="Hansen N.F."/>
            <person name="Hughes B."/>
            <person name="Huizar L."/>
            <person name="Hunter J.L."/>
            <person name="Jenkins J."/>
            <person name="Johnson-Hopson C."/>
            <person name="Khan S."/>
            <person name="Khaykin E."/>
            <person name="Kim C.J."/>
            <person name="Koo H.L."/>
            <person name="Kremenetskaia I."/>
            <person name="Kurtz D.B."/>
            <person name="Kwan A."/>
            <person name="Lam B."/>
            <person name="Langin-Hooper S."/>
            <person name="Lee A."/>
            <person name="Lee J.M."/>
            <person name="Lenz C.A."/>
            <person name="Li J.H."/>
            <person name="Li Y."/>
            <person name="Lin X."/>
            <person name="Liu S.X."/>
            <person name="Liu Z.A."/>
            <person name="Luros J.S."/>
            <person name="Maiti R."/>
            <person name="Marziali A."/>
            <person name="Militscher J."/>
            <person name="Miranda M."/>
            <person name="Nguyen M."/>
            <person name="Nierman W.C."/>
            <person name="Osborne B.I."/>
            <person name="Pai G."/>
            <person name="Peterson J."/>
            <person name="Pham P.K."/>
            <person name="Rizzo M."/>
            <person name="Rooney T."/>
            <person name="Rowley D."/>
            <person name="Sakano H."/>
            <person name="Salzberg S.L."/>
            <person name="Schwartz J.R."/>
            <person name="Shinn P."/>
            <person name="Southwick A.M."/>
            <person name="Sun H."/>
            <person name="Tallon L.J."/>
            <person name="Tambunga G."/>
            <person name="Toriumi M.J."/>
            <person name="Town C.D."/>
            <person name="Utterback T."/>
            <person name="Van Aken S."/>
            <person name="Vaysberg M."/>
            <person name="Vysotskaia V.S."/>
            <person name="Walker M."/>
            <person name="Wu D."/>
            <person name="Yu G."/>
            <person name="Fraser C.M."/>
            <person name="Venter J.C."/>
            <person name="Davis R.W."/>
        </authorList>
    </citation>
    <scope>NUCLEOTIDE SEQUENCE [LARGE SCALE GENOMIC DNA]</scope>
    <source>
        <strain>cv. Columbia</strain>
    </source>
</reference>
<feature type="compositionally biased region" description="Polar residues" evidence="2">
    <location>
        <begin position="39"/>
        <end position="49"/>
    </location>
</feature>
<dbReference type="PANTHER" id="PTHR10492:SF101">
    <property type="entry name" value="ATP-DEPENDENT DNA HELICASE"/>
    <property type="match status" value="1"/>
</dbReference>
<dbReference type="InterPro" id="IPR049163">
    <property type="entry name" value="Pif1-like_2B_dom"/>
</dbReference>
<reference evidence="5" key="3">
    <citation type="submission" date="2001-01" db="EMBL/GenBank/DDBJ databases">
        <authorList>
            <person name="Town C.D."/>
            <person name="Kaul S."/>
        </authorList>
    </citation>
    <scope>NUCLEOTIDE SEQUENCE</scope>
</reference>
<keyword evidence="1" id="KW-0233">DNA recombination</keyword>
<dbReference type="SUPFAM" id="SSF52540">
    <property type="entry name" value="P-loop containing nucleoside triphosphate hydrolases"/>
    <property type="match status" value="2"/>
</dbReference>
<keyword evidence="1" id="KW-0067">ATP-binding</keyword>
<accession>Q9C925</accession>
<dbReference type="GO" id="GO:0043139">
    <property type="term" value="F:5'-3' DNA helicase activity"/>
    <property type="evidence" value="ECO:0007669"/>
    <property type="project" value="UniProtKB-EC"/>
</dbReference>
<dbReference type="PANTHER" id="PTHR10492">
    <property type="match status" value="1"/>
</dbReference>
<evidence type="ECO:0000313" key="5">
    <source>
        <dbReference type="EMBL" id="AAG52281.1"/>
    </source>
</evidence>
<dbReference type="Pfam" id="PF21530">
    <property type="entry name" value="Pif1_2B_dom"/>
    <property type="match status" value="1"/>
</dbReference>
<name>Q9C925_ARATH</name>
<keyword evidence="1" id="KW-0378">Hydrolase</keyword>
<gene>
    <name evidence="5" type="primary">F14G24.23</name>
</gene>
<feature type="domain" description="DNA helicase Pif1-like 2B" evidence="4">
    <location>
        <begin position="857"/>
        <end position="903"/>
    </location>
</feature>
<feature type="domain" description="DNA helicase Pif1-like DEAD-box helicase" evidence="3">
    <location>
        <begin position="544"/>
        <end position="763"/>
    </location>
</feature>
<dbReference type="InterPro" id="IPR010285">
    <property type="entry name" value="DNA_helicase_pif1-like_DEAD"/>
</dbReference>
<organism evidence="5">
    <name type="scientific">Arabidopsis thaliana</name>
    <name type="common">Mouse-ear cress</name>
    <dbReference type="NCBI Taxonomy" id="3702"/>
    <lineage>
        <taxon>Eukaryota</taxon>
        <taxon>Viridiplantae</taxon>
        <taxon>Streptophyta</taxon>
        <taxon>Embryophyta</taxon>
        <taxon>Tracheophyta</taxon>
        <taxon>Spermatophyta</taxon>
        <taxon>Magnoliopsida</taxon>
        <taxon>eudicotyledons</taxon>
        <taxon>Gunneridae</taxon>
        <taxon>Pentapetalae</taxon>
        <taxon>rosids</taxon>
        <taxon>malvids</taxon>
        <taxon>Brassicales</taxon>
        <taxon>Brassicaceae</taxon>
        <taxon>Camelineae</taxon>
        <taxon>Arabidopsis</taxon>
    </lineage>
</organism>
<dbReference type="Gene3D" id="3.40.50.300">
    <property type="entry name" value="P-loop containing nucleotide triphosphate hydrolases"/>
    <property type="match status" value="1"/>
</dbReference>
<comment type="cofactor">
    <cofactor evidence="1">
        <name>Mg(2+)</name>
        <dbReference type="ChEBI" id="CHEBI:18420"/>
    </cofactor>
</comment>
<dbReference type="GO" id="GO:0000723">
    <property type="term" value="P:telomere maintenance"/>
    <property type="evidence" value="ECO:0007669"/>
    <property type="project" value="InterPro"/>
</dbReference>
<sequence length="996" mass="113815">MKKKREARGQSSSPLTQTPKRKRPTSTVTDENHVPPTEESVSCTGDANYQNTDTDNIEFQKRGLPHAHILLFMHPTSKLSTAEDTDKIITAEIPDKKKKPGLYAVVKDCMIHGPCGVGHPNSPCMENGKCKKYFPKSYSDTTKVDNDGFPVYRRRDTGIYVEKNGFQCDNRYVIPYNEKVSLRYQAHINVELCNQSGSIKYLFKYVHKGHDRVTVTVEPNDQDTAKKEKDEVKDYFDCRYVSACEAMWRIFKFPIHYRTTPVVKLFFHEEGKQPVYYKPGETTESVMDRLSSEATQFLAWFQLNKKPPSRTIRANAKKLPKAAPDPTKLLFEEIPNHFTWNSKEKKFMIRERGFAIGRINFVPRTIEDAYYLRILLNIKRGVTSYKDLKTVKGVVHKSFRDAVFALGLLDDDKEYINGIKDAKFWCSAKYVRRLFVIMLLSESLTKPEMVWDETWRILSEDIERRKRKEWKRPDLQLSDEERQQYCLQEIARLLTKNGVSLSKWKQMPQISDEHVEKCNHFILDERKYDRAYLIEKHEEWLTMVTSEQKKIYDEIMDAVLHDRGGVFFVYGFGGTGKTFLWKLLSAAIRSKGDISLNVASSGIAALLLDGGRTTHSRFGIPINPNESSTCNISRGSDLGELVKEANLIIWDETPMMSKHCFESLDRTLRDIMNNPGDKPFGGKGIVFGGDFRQVLPVINGAGREEIVFAALNSSYIWEHCKVLELTKNMRLLANISEHEKRDIEYFSKWILDVGDGKISQPNDGIALIDIPEEFLINGDNDPVESIIEAVYGNTFMEEKDPKFFQGRAILCPTNEDVNSINEHMMSMLDGEERIYLSSDSIDPADTSSANNDAYSADFLNSVRVSGLPNHCLRLKVGCPVMLLRNMDPNKGLCNGTRLQVTQMADTVIQARFITGNRVGKIVLIPRMLITPSDTRLPFKMRRRQFPLSVAFAMTINKSQGQTLESVGLYLPRPVFSHGQLYVAISRVTSKTGTKFF</sequence>
<dbReference type="EMBL" id="AC019018">
    <property type="protein sequence ID" value="AAG52281.1"/>
    <property type="molecule type" value="Genomic_DNA"/>
</dbReference>
<keyword evidence="1" id="KW-0347">Helicase</keyword>
<keyword evidence="1" id="KW-0234">DNA repair</keyword>
<dbReference type="InterPro" id="IPR027417">
    <property type="entry name" value="P-loop_NTPase"/>
</dbReference>
<keyword evidence="1" id="KW-0547">Nucleotide-binding</keyword>
<keyword evidence="1" id="KW-0227">DNA damage</keyword>
<feature type="compositionally biased region" description="Polar residues" evidence="2">
    <location>
        <begin position="9"/>
        <end position="18"/>
    </location>
</feature>
<dbReference type="GO" id="GO:0016887">
    <property type="term" value="F:ATP hydrolysis activity"/>
    <property type="evidence" value="ECO:0007669"/>
    <property type="project" value="RHEA"/>
</dbReference>
<feature type="region of interest" description="Disordered" evidence="2">
    <location>
        <begin position="1"/>
        <end position="49"/>
    </location>
</feature>
<evidence type="ECO:0000259" key="3">
    <source>
        <dbReference type="Pfam" id="PF05970"/>
    </source>
</evidence>
<reference evidence="5" key="1">
    <citation type="submission" date="1999-12" db="EMBL/GenBank/DDBJ databases">
        <title>Arabidopsis thaliana chromosome 1 BAC F14G24 genomic sequence.</title>
        <authorList>
            <person name="Lin X."/>
            <person name="Kaul S."/>
            <person name="Town C.D."/>
            <person name="Benito M."/>
            <person name="Creasy T.H."/>
            <person name="Haas B.J."/>
            <person name="Wu D."/>
            <person name="Maiti R."/>
            <person name="Ronning C.M."/>
            <person name="Koo H."/>
            <person name="Fujii C.Y."/>
            <person name="Utterback T.R."/>
            <person name="Barnstead M.E."/>
            <person name="Bowman C.L."/>
            <person name="White O."/>
            <person name="Nierman W.C."/>
            <person name="Fraser C.M."/>
        </authorList>
    </citation>
    <scope>NUCLEOTIDE SEQUENCE</scope>
</reference>
<evidence type="ECO:0000256" key="1">
    <source>
        <dbReference type="RuleBase" id="RU363044"/>
    </source>
</evidence>
<dbReference type="EC" id="5.6.2.3" evidence="1"/>
<dbReference type="Pfam" id="PF05970">
    <property type="entry name" value="PIF1"/>
    <property type="match status" value="1"/>
</dbReference>
<comment type="similarity">
    <text evidence="1">Belongs to the helicase family.</text>
</comment>
<dbReference type="GO" id="GO:0006310">
    <property type="term" value="P:DNA recombination"/>
    <property type="evidence" value="ECO:0007669"/>
    <property type="project" value="UniProtKB-KW"/>
</dbReference>
<dbReference type="CDD" id="cd18809">
    <property type="entry name" value="SF1_C_RecD"/>
    <property type="match status" value="1"/>
</dbReference>
<evidence type="ECO:0000256" key="2">
    <source>
        <dbReference type="SAM" id="MobiDB-lite"/>
    </source>
</evidence>
<proteinExistence type="inferred from homology"/>